<proteinExistence type="predicted"/>
<evidence type="ECO:0000313" key="3">
    <source>
        <dbReference type="Proteomes" id="UP001372834"/>
    </source>
</evidence>
<dbReference type="PANTHER" id="PTHR21574">
    <property type="entry name" value="CENTROSOMAL PROTEIN OF 120 KDA"/>
    <property type="match status" value="1"/>
</dbReference>
<feature type="coiled-coil region" evidence="1">
    <location>
        <begin position="440"/>
        <end position="611"/>
    </location>
</feature>
<evidence type="ECO:0008006" key="4">
    <source>
        <dbReference type="Google" id="ProtNLM"/>
    </source>
</evidence>
<gene>
    <name evidence="2" type="ORF">RUM43_000196</name>
</gene>
<evidence type="ECO:0000313" key="2">
    <source>
        <dbReference type="EMBL" id="KAK6643931.1"/>
    </source>
</evidence>
<dbReference type="InterPro" id="IPR035892">
    <property type="entry name" value="C2_domain_sf"/>
</dbReference>
<dbReference type="GO" id="GO:0010564">
    <property type="term" value="P:regulation of cell cycle process"/>
    <property type="evidence" value="ECO:0007669"/>
    <property type="project" value="TreeGrafter"/>
</dbReference>
<name>A0AAN8XPZ3_POLSC</name>
<comment type="caution">
    <text evidence="2">The sequence shown here is derived from an EMBL/GenBank/DDBJ whole genome shotgun (WGS) entry which is preliminary data.</text>
</comment>
<feature type="coiled-coil region" evidence="1">
    <location>
        <begin position="707"/>
        <end position="734"/>
    </location>
</feature>
<protein>
    <recommendedName>
        <fullName evidence="4">DUF3668 domain-containing protein</fullName>
    </recommendedName>
</protein>
<accession>A0AAN8XPZ3</accession>
<keyword evidence="1" id="KW-0175">Coiled coil</keyword>
<sequence>MEELIGPQVEIVLNIKEVTDLGFINTPVVIVATVVDNKMETDVLDIIDGNIRFNVDLVWETNKTNIKKMRNSNVSIKINLFKYFNENRREKFGYVVMSLRTAQYAPRGKTVKINDTSIKILGLGKEAKGFSPHLLLSLRVQDKITDKVGDSLIMNALGNEISSSMNHENIISKPEKGDEEDSSVLEENNIKYEGGDGPPSPPRTPRAWHSLTANLNEMRTSLTSYEKKNSSGDLQPGLSKKYIQAFHSFKLKLFLRNIVFYKVPPKFNFRFHHSRSEVTFAAHPEITIENANEEVDLCDIETTFAFIETPSEFFKLLSSIPPNVSMYCNVQNRATIIGRGVLECNNIICNGDETLYNIEFFDIKTRLALGKLTYSASLTDCGPQIMKDVTLKLKQATAVEESDVPPVFVDTMTDKIVDELEEWKERQKDIFQQKFAAKLKTEIQELQAEWMDRKRDLEEQLNDKMEQCRELGTSLITATEDVKQKNREILEKERALETTRNELEMRYLKLLTEKNDETEKLRIELELTTRGRDERIHQLEQERKDLIDRLKDVQTENDRMKEALKTSEIELEKNKRACLSQEQTATLLQDLKAMQEKLDTANNSKLFFKEQWGRAVREIHRIKSEYTKNIQVQLQYRKDELKKLGLEQLCNDKNRSKLDNDDLLDGKDFLGPDFDVRSNISDLDFPYKSKPSYESFKSSMDLVRESNTYLLKNNQEHEERLNKLIEERDKLLCDGLCQIDDERVIKLNKEIRHLLEQ</sequence>
<reference evidence="2 3" key="1">
    <citation type="submission" date="2023-10" db="EMBL/GenBank/DDBJ databases">
        <title>Genomes of two closely related lineages of the louse Polyplax serrata with different host specificities.</title>
        <authorList>
            <person name="Martinu J."/>
            <person name="Tarabai H."/>
            <person name="Stefka J."/>
            <person name="Hypsa V."/>
        </authorList>
    </citation>
    <scope>NUCLEOTIDE SEQUENCE [LARGE SCALE GENOMIC DNA]</scope>
    <source>
        <strain evidence="2">HR10_N</strain>
    </source>
</reference>
<dbReference type="AlphaFoldDB" id="A0AAN8XPZ3"/>
<dbReference type="InterPro" id="IPR039893">
    <property type="entry name" value="CEP120-like"/>
</dbReference>
<evidence type="ECO:0000256" key="1">
    <source>
        <dbReference type="SAM" id="Coils"/>
    </source>
</evidence>
<dbReference type="Gene3D" id="2.60.40.150">
    <property type="entry name" value="C2 domain"/>
    <property type="match status" value="1"/>
</dbReference>
<dbReference type="GO" id="GO:0005815">
    <property type="term" value="C:microtubule organizing center"/>
    <property type="evidence" value="ECO:0007669"/>
    <property type="project" value="TreeGrafter"/>
</dbReference>
<dbReference type="PANTHER" id="PTHR21574:SF0">
    <property type="entry name" value="CENTROSOMAL PROTEIN OF 120 KDA"/>
    <property type="match status" value="1"/>
</dbReference>
<organism evidence="2 3">
    <name type="scientific">Polyplax serrata</name>
    <name type="common">Common mouse louse</name>
    <dbReference type="NCBI Taxonomy" id="468196"/>
    <lineage>
        <taxon>Eukaryota</taxon>
        <taxon>Metazoa</taxon>
        <taxon>Ecdysozoa</taxon>
        <taxon>Arthropoda</taxon>
        <taxon>Hexapoda</taxon>
        <taxon>Insecta</taxon>
        <taxon>Pterygota</taxon>
        <taxon>Neoptera</taxon>
        <taxon>Paraneoptera</taxon>
        <taxon>Psocodea</taxon>
        <taxon>Troctomorpha</taxon>
        <taxon>Phthiraptera</taxon>
        <taxon>Anoplura</taxon>
        <taxon>Polyplacidae</taxon>
        <taxon>Polyplax</taxon>
    </lineage>
</organism>
<dbReference type="Proteomes" id="UP001372834">
    <property type="component" value="Unassembled WGS sequence"/>
</dbReference>
<dbReference type="EMBL" id="JAWJWE010000001">
    <property type="protein sequence ID" value="KAK6643931.1"/>
    <property type="molecule type" value="Genomic_DNA"/>
</dbReference>